<dbReference type="Gene3D" id="3.40.50.1100">
    <property type="match status" value="2"/>
</dbReference>
<accession>A0A516GU52</accession>
<dbReference type="InterPro" id="IPR001926">
    <property type="entry name" value="TrpB-like_PALP"/>
</dbReference>
<dbReference type="GO" id="GO:1901605">
    <property type="term" value="P:alpha-amino acid metabolic process"/>
    <property type="evidence" value="ECO:0007669"/>
    <property type="project" value="UniProtKB-ARBA"/>
</dbReference>
<dbReference type="InterPro" id="IPR036052">
    <property type="entry name" value="TrpB-like_PALP_sf"/>
</dbReference>
<name>A0A516GU52_9FLAO</name>
<dbReference type="OrthoDB" id="9808024at2"/>
<proteinExistence type="predicted"/>
<dbReference type="Proteomes" id="UP000319209">
    <property type="component" value="Chromosome"/>
</dbReference>
<dbReference type="EMBL" id="CP041637">
    <property type="protein sequence ID" value="QDO95056.1"/>
    <property type="molecule type" value="Genomic_DNA"/>
</dbReference>
<comment type="cofactor">
    <cofactor evidence="1">
        <name>pyridoxal 5'-phosphate</name>
        <dbReference type="ChEBI" id="CHEBI:597326"/>
    </cofactor>
</comment>
<dbReference type="Pfam" id="PF00291">
    <property type="entry name" value="PALP"/>
    <property type="match status" value="1"/>
</dbReference>
<evidence type="ECO:0000256" key="2">
    <source>
        <dbReference type="ARBA" id="ARBA00022898"/>
    </source>
</evidence>
<evidence type="ECO:0000256" key="1">
    <source>
        <dbReference type="ARBA" id="ARBA00001933"/>
    </source>
</evidence>
<organism evidence="4 5">
    <name type="scientific">Formosa sediminum</name>
    <dbReference type="NCBI Taxonomy" id="2594004"/>
    <lineage>
        <taxon>Bacteria</taxon>
        <taxon>Pseudomonadati</taxon>
        <taxon>Bacteroidota</taxon>
        <taxon>Flavobacteriia</taxon>
        <taxon>Flavobacteriales</taxon>
        <taxon>Flavobacteriaceae</taxon>
        <taxon>Formosa</taxon>
    </lineage>
</organism>
<dbReference type="SUPFAM" id="SSF53686">
    <property type="entry name" value="Tryptophan synthase beta subunit-like PLP-dependent enzymes"/>
    <property type="match status" value="1"/>
</dbReference>
<dbReference type="AlphaFoldDB" id="A0A516GU52"/>
<evidence type="ECO:0000313" key="5">
    <source>
        <dbReference type="Proteomes" id="UP000319209"/>
    </source>
</evidence>
<evidence type="ECO:0000313" key="4">
    <source>
        <dbReference type="EMBL" id="QDO95056.1"/>
    </source>
</evidence>
<feature type="domain" description="Tryptophan synthase beta chain-like PALP" evidence="3">
    <location>
        <begin position="14"/>
        <end position="302"/>
    </location>
</feature>
<protein>
    <submittedName>
        <fullName evidence="4">Pyridoxal-phosphate dependent enzyme</fullName>
    </submittedName>
</protein>
<dbReference type="PANTHER" id="PTHR10314">
    <property type="entry name" value="CYSTATHIONINE BETA-SYNTHASE"/>
    <property type="match status" value="1"/>
</dbReference>
<gene>
    <name evidence="4" type="ORF">FNB79_14105</name>
</gene>
<sequence>MEHKNQVFDNVLHLVEETPLIKLNKITSQFNGEFYVKVEAFNPSNSSKDRIALYILEQAEKQGHLKPNNTVIVTSFGDSGFNIAKVSLIKSYDCVVVVSSRFSKSKINLLKTMGARVYVCAAHLSLNHPKSYYNVAKQLQIEIKDSMLINESLEALNIDLQYKSSGPEIWKQTAGKITHLVMCSWFGEAMINTAMYLKAQNPNINILGVDVFSSVINKTKISKAHEDYTFAKTIGKNVTALEIIDEFVNVAAQDSTQTAKCILETEGLYVGHTSGAAMQAVLQLGKAGRFSKTDVVVAIFPDQSTRYINRVSGDTWREDQRYLMSMNRETIEKNQYIK</sequence>
<keyword evidence="5" id="KW-1185">Reference proteome</keyword>
<evidence type="ECO:0000259" key="3">
    <source>
        <dbReference type="Pfam" id="PF00291"/>
    </source>
</evidence>
<keyword evidence="2" id="KW-0663">Pyridoxal phosphate</keyword>
<reference evidence="4 5" key="1">
    <citation type="submission" date="2019-07" db="EMBL/GenBank/DDBJ databases">
        <title>Genome sequencing for Formosa sp. PS13.</title>
        <authorList>
            <person name="Park S.-J."/>
        </authorList>
    </citation>
    <scope>NUCLEOTIDE SEQUENCE [LARGE SCALE GENOMIC DNA]</scope>
    <source>
        <strain evidence="4 5">PS13</strain>
    </source>
</reference>
<dbReference type="RefSeq" id="WP_143381964.1">
    <property type="nucleotide sequence ID" value="NZ_CP041637.1"/>
</dbReference>
<dbReference type="KEGG" id="fop:FNB79_14105"/>
<dbReference type="InterPro" id="IPR050214">
    <property type="entry name" value="Cys_Synth/Cystath_Beta-Synth"/>
</dbReference>